<proteinExistence type="predicted"/>
<comment type="caution">
    <text evidence="1">The sequence shown here is derived from an EMBL/GenBank/DDBJ whole genome shotgun (WGS) entry which is preliminary data.</text>
</comment>
<keyword evidence="1" id="KW-0378">Hydrolase</keyword>
<evidence type="ECO:0000313" key="2">
    <source>
        <dbReference type="Proteomes" id="UP000887159"/>
    </source>
</evidence>
<dbReference type="GO" id="GO:0004386">
    <property type="term" value="F:helicase activity"/>
    <property type="evidence" value="ECO:0007669"/>
    <property type="project" value="UniProtKB-KW"/>
</dbReference>
<gene>
    <name evidence="1" type="ORF">TNCV_3183411</name>
</gene>
<keyword evidence="1" id="KW-0547">Nucleotide-binding</keyword>
<keyword evidence="1" id="KW-0347">Helicase</keyword>
<evidence type="ECO:0000313" key="1">
    <source>
        <dbReference type="EMBL" id="GFY11503.1"/>
    </source>
</evidence>
<dbReference type="Proteomes" id="UP000887159">
    <property type="component" value="Unassembled WGS sequence"/>
</dbReference>
<reference evidence="1" key="1">
    <citation type="submission" date="2020-08" db="EMBL/GenBank/DDBJ databases">
        <title>Multicomponent nature underlies the extraordinary mechanical properties of spider dragline silk.</title>
        <authorList>
            <person name="Kono N."/>
            <person name="Nakamura H."/>
            <person name="Mori M."/>
            <person name="Yoshida Y."/>
            <person name="Ohtoshi R."/>
            <person name="Malay A.D."/>
            <person name="Moran D.A.P."/>
            <person name="Tomita M."/>
            <person name="Numata K."/>
            <person name="Arakawa K."/>
        </authorList>
    </citation>
    <scope>NUCLEOTIDE SEQUENCE</scope>
</reference>
<sequence>MATSELRRSDRRAVTPYHVLYVAMKVMRLRVRDSLTVAFKHIGKDTNITREQIENEDYVNSCIETNLAFLKLIPNSLWYWADKKKICND</sequence>
<dbReference type="AlphaFoldDB" id="A0A8X6SHE5"/>
<accession>A0A8X6SHE5</accession>
<keyword evidence="2" id="KW-1185">Reference proteome</keyword>
<protein>
    <submittedName>
        <fullName evidence="1">ATP-dependent DNA helicase</fullName>
    </submittedName>
</protein>
<keyword evidence="1" id="KW-0067">ATP-binding</keyword>
<name>A0A8X6SHE5_TRICX</name>
<dbReference type="EMBL" id="BMAU01021305">
    <property type="protein sequence ID" value="GFY11503.1"/>
    <property type="molecule type" value="Genomic_DNA"/>
</dbReference>
<organism evidence="1 2">
    <name type="scientific">Trichonephila clavipes</name>
    <name type="common">Golden silk orbweaver</name>
    <name type="synonym">Nephila clavipes</name>
    <dbReference type="NCBI Taxonomy" id="2585209"/>
    <lineage>
        <taxon>Eukaryota</taxon>
        <taxon>Metazoa</taxon>
        <taxon>Ecdysozoa</taxon>
        <taxon>Arthropoda</taxon>
        <taxon>Chelicerata</taxon>
        <taxon>Arachnida</taxon>
        <taxon>Araneae</taxon>
        <taxon>Araneomorphae</taxon>
        <taxon>Entelegynae</taxon>
        <taxon>Araneoidea</taxon>
        <taxon>Nephilidae</taxon>
        <taxon>Trichonephila</taxon>
    </lineage>
</organism>